<comment type="caution">
    <text evidence="3">The sequence shown here is derived from an EMBL/GenBank/DDBJ whole genome shotgun (WGS) entry which is preliminary data.</text>
</comment>
<reference evidence="3" key="1">
    <citation type="submission" date="2022-07" db="EMBL/GenBank/DDBJ databases">
        <title>Phylogenomic reconstructions and comparative analyses of Kickxellomycotina fungi.</title>
        <authorList>
            <person name="Reynolds N.K."/>
            <person name="Stajich J.E."/>
            <person name="Barry K."/>
            <person name="Grigoriev I.V."/>
            <person name="Crous P."/>
            <person name="Smith M.E."/>
        </authorList>
    </citation>
    <scope>NUCLEOTIDE SEQUENCE</scope>
    <source>
        <strain evidence="3">NBRC 100468</strain>
    </source>
</reference>
<dbReference type="PANTHER" id="PTHR12864">
    <property type="entry name" value="RAN BINDING PROTEIN 9-RELATED"/>
    <property type="match status" value="1"/>
</dbReference>
<evidence type="ECO:0000256" key="1">
    <source>
        <dbReference type="SAM" id="MobiDB-lite"/>
    </source>
</evidence>
<dbReference type="Proteomes" id="UP001150538">
    <property type="component" value="Unassembled WGS sequence"/>
</dbReference>
<evidence type="ECO:0000259" key="2">
    <source>
        <dbReference type="PROSITE" id="PS50897"/>
    </source>
</evidence>
<dbReference type="OrthoDB" id="2415936at2759"/>
<feature type="region of interest" description="Disordered" evidence="1">
    <location>
        <begin position="64"/>
        <end position="130"/>
    </location>
</feature>
<feature type="region of interest" description="Disordered" evidence="1">
    <location>
        <begin position="428"/>
        <end position="448"/>
    </location>
</feature>
<gene>
    <name evidence="3" type="ORF">H4219_001946</name>
</gene>
<dbReference type="Pfam" id="PF10607">
    <property type="entry name" value="CTLH"/>
    <property type="match status" value="1"/>
</dbReference>
<dbReference type="AlphaFoldDB" id="A0A9W8DVE3"/>
<dbReference type="InterPro" id="IPR050618">
    <property type="entry name" value="Ubq-SigPath_Reg"/>
</dbReference>
<name>A0A9W8DVE3_9FUNG</name>
<keyword evidence="4" id="KW-1185">Reference proteome</keyword>
<evidence type="ECO:0000313" key="3">
    <source>
        <dbReference type="EMBL" id="KAJ1919475.1"/>
    </source>
</evidence>
<feature type="domain" description="CTLH" evidence="2">
    <location>
        <begin position="199"/>
        <end position="219"/>
    </location>
</feature>
<proteinExistence type="predicted"/>
<feature type="compositionally biased region" description="Polar residues" evidence="1">
    <location>
        <begin position="428"/>
        <end position="442"/>
    </location>
</feature>
<dbReference type="EMBL" id="JANBPU010000026">
    <property type="protein sequence ID" value="KAJ1919475.1"/>
    <property type="molecule type" value="Genomic_DNA"/>
</dbReference>
<dbReference type="InterPro" id="IPR013144">
    <property type="entry name" value="CRA_dom"/>
</dbReference>
<sequence length="448" mass="49490">MPKDPPEKLERPSSSTSGMHLLVYAFLLHNNYGKTAEAFSRGSKLVPLGILSPQTSPRYLTKLTTSEDEDMANGTNSSDNKQQSEYQAQQQLSGPAGMVRPLEGIQSGKTYPDLASGNSEQDTMEIEHSSSGWGSSIIEQHLEHLQIRQSTYQSIVAGEVDAAIDLLSTYFPSVIIPPPGIIGTLPPMPCRKLLATTMLRFRLDTQHFIELIRRGLTMQALEFAKSDLHQYPRMLHSWIEHTARSAEKGSGNDSDNGYLDTHFTGNGDSRTQRAIAPSTLHPLCKPGMPLPSPLHKDGLWDHDSTDSESDWEPASLDELRSALEGAQVHMADAAALMAYESPEKSPVRFLLTEKYRKQLAEDVNTATLLSTGFPPEPAIATLVRQLTASQECLRGYHQDQKTRNLEPELEPWTLGKFLALNGVTTINNNSLGTRRNPNSSPVNMMETE</sequence>
<dbReference type="InterPro" id="IPR006594">
    <property type="entry name" value="LisH"/>
</dbReference>
<dbReference type="InterPro" id="IPR024964">
    <property type="entry name" value="CTLH/CRA"/>
</dbReference>
<dbReference type="PROSITE" id="PS50896">
    <property type="entry name" value="LISH"/>
    <property type="match status" value="1"/>
</dbReference>
<accession>A0A9W8DVE3</accession>
<dbReference type="PROSITE" id="PS50897">
    <property type="entry name" value="CTLH"/>
    <property type="match status" value="1"/>
</dbReference>
<evidence type="ECO:0000313" key="4">
    <source>
        <dbReference type="Proteomes" id="UP001150538"/>
    </source>
</evidence>
<protein>
    <recommendedName>
        <fullName evidence="2">CTLH domain-containing protein</fullName>
    </recommendedName>
</protein>
<organism evidence="3 4">
    <name type="scientific">Mycoemilia scoparia</name>
    <dbReference type="NCBI Taxonomy" id="417184"/>
    <lineage>
        <taxon>Eukaryota</taxon>
        <taxon>Fungi</taxon>
        <taxon>Fungi incertae sedis</taxon>
        <taxon>Zoopagomycota</taxon>
        <taxon>Kickxellomycotina</taxon>
        <taxon>Kickxellomycetes</taxon>
        <taxon>Kickxellales</taxon>
        <taxon>Kickxellaceae</taxon>
        <taxon>Mycoemilia</taxon>
    </lineage>
</organism>
<dbReference type="SMART" id="SM00757">
    <property type="entry name" value="CRA"/>
    <property type="match status" value="1"/>
</dbReference>
<dbReference type="InterPro" id="IPR006595">
    <property type="entry name" value="CTLH_C"/>
</dbReference>